<organism evidence="1 2">
    <name type="scientific">Cryomorpha ignava</name>
    <dbReference type="NCBI Taxonomy" id="101383"/>
    <lineage>
        <taxon>Bacteria</taxon>
        <taxon>Pseudomonadati</taxon>
        <taxon>Bacteroidota</taxon>
        <taxon>Flavobacteriia</taxon>
        <taxon>Flavobacteriales</taxon>
        <taxon>Cryomorphaceae</taxon>
        <taxon>Cryomorpha</taxon>
    </lineage>
</organism>
<sequence>MHEPKFYEYAIIRLVPRVERHEFLNVGLILFSKEAKYLKARTSLNEEKLSCFDSELDLQEISQNLQSFSAVCSGHKSGGPMAHDDLPSRFRWLTAMRSSSIQTSRPHVGSSRDLDATFERLFKEMVL</sequence>
<evidence type="ECO:0000313" key="1">
    <source>
        <dbReference type="EMBL" id="NEN25449.1"/>
    </source>
</evidence>
<proteinExistence type="predicted"/>
<gene>
    <name evidence="1" type="ORF">G3O08_18315</name>
</gene>
<dbReference type="AlphaFoldDB" id="A0A7K3WUU1"/>
<accession>A0A7K3WUU1</accession>
<reference evidence="1 2" key="1">
    <citation type="submission" date="2020-02" db="EMBL/GenBank/DDBJ databases">
        <title>Out from the shadows clarifying the taxonomy of the family Cryomorphaceae and related taxa by utilizing the GTDB taxonomic framework.</title>
        <authorList>
            <person name="Bowman J.P."/>
        </authorList>
    </citation>
    <scope>NUCLEOTIDE SEQUENCE [LARGE SCALE GENOMIC DNA]</scope>
    <source>
        <strain evidence="1 2">QSSC 1-22</strain>
    </source>
</reference>
<protein>
    <submittedName>
        <fullName evidence="1">DUF3037 domain-containing protein</fullName>
    </submittedName>
</protein>
<dbReference type="Pfam" id="PF11236">
    <property type="entry name" value="DUF3037"/>
    <property type="match status" value="1"/>
</dbReference>
<keyword evidence="2" id="KW-1185">Reference proteome</keyword>
<evidence type="ECO:0000313" key="2">
    <source>
        <dbReference type="Proteomes" id="UP000486602"/>
    </source>
</evidence>
<dbReference type="RefSeq" id="WP_163286910.1">
    <property type="nucleotide sequence ID" value="NZ_JAAGVY010000054.1"/>
</dbReference>
<dbReference type="Proteomes" id="UP000486602">
    <property type="component" value="Unassembled WGS sequence"/>
</dbReference>
<dbReference type="InterPro" id="IPR021398">
    <property type="entry name" value="DUF3037"/>
</dbReference>
<comment type="caution">
    <text evidence="1">The sequence shown here is derived from an EMBL/GenBank/DDBJ whole genome shotgun (WGS) entry which is preliminary data.</text>
</comment>
<dbReference type="EMBL" id="JAAGVY010000054">
    <property type="protein sequence ID" value="NEN25449.1"/>
    <property type="molecule type" value="Genomic_DNA"/>
</dbReference>
<name>A0A7K3WUU1_9FLAO</name>